<feature type="transmembrane region" description="Helical" evidence="5">
    <location>
        <begin position="629"/>
        <end position="653"/>
    </location>
</feature>
<dbReference type="Proteomes" id="UP001241758">
    <property type="component" value="Unassembled WGS sequence"/>
</dbReference>
<dbReference type="EMBL" id="JASCTH010000019">
    <property type="protein sequence ID" value="MDI6102347.1"/>
    <property type="molecule type" value="Genomic_DNA"/>
</dbReference>
<dbReference type="NCBIfam" id="TIGR03057">
    <property type="entry name" value="xxxLxxG_by_4"/>
    <property type="match status" value="4"/>
</dbReference>
<keyword evidence="2 5" id="KW-0812">Transmembrane</keyword>
<dbReference type="InterPro" id="IPR023908">
    <property type="entry name" value="xxxLxxG_rpt"/>
</dbReference>
<proteinExistence type="predicted"/>
<dbReference type="InterPro" id="IPR051328">
    <property type="entry name" value="T7SS_ABC-Transporter"/>
</dbReference>
<evidence type="ECO:0000256" key="1">
    <source>
        <dbReference type="ARBA" id="ARBA00004141"/>
    </source>
</evidence>
<organism evidence="6 7">
    <name type="scientific">Actinoplanes sandaracinus</name>
    <dbReference type="NCBI Taxonomy" id="3045177"/>
    <lineage>
        <taxon>Bacteria</taxon>
        <taxon>Bacillati</taxon>
        <taxon>Actinomycetota</taxon>
        <taxon>Actinomycetes</taxon>
        <taxon>Micromonosporales</taxon>
        <taxon>Micromonosporaceae</taxon>
        <taxon>Actinoplanes</taxon>
    </lineage>
</organism>
<dbReference type="RefSeq" id="WP_282763382.1">
    <property type="nucleotide sequence ID" value="NZ_JASCTH010000019.1"/>
</dbReference>
<evidence type="ECO:0000256" key="2">
    <source>
        <dbReference type="ARBA" id="ARBA00022692"/>
    </source>
</evidence>
<evidence type="ECO:0000256" key="4">
    <source>
        <dbReference type="ARBA" id="ARBA00023136"/>
    </source>
</evidence>
<evidence type="ECO:0000256" key="5">
    <source>
        <dbReference type="SAM" id="Phobius"/>
    </source>
</evidence>
<name>A0ABT6WRH6_9ACTN</name>
<feature type="transmembrane region" description="Helical" evidence="5">
    <location>
        <begin position="711"/>
        <end position="729"/>
    </location>
</feature>
<dbReference type="PANTHER" id="PTHR43077:SF10">
    <property type="entry name" value="TRANSPORT PERMEASE PROTEIN"/>
    <property type="match status" value="1"/>
</dbReference>
<dbReference type="NCBIfam" id="TIGR03061">
    <property type="entry name" value="pip_yhgE_Nterm"/>
    <property type="match status" value="1"/>
</dbReference>
<comment type="subcellular location">
    <subcellularLocation>
        <location evidence="1">Membrane</location>
        <topology evidence="1">Multi-pass membrane protein</topology>
    </subcellularLocation>
</comment>
<reference evidence="6 7" key="1">
    <citation type="submission" date="2023-05" db="EMBL/GenBank/DDBJ databases">
        <title>Actinoplanes sp. NEAU-A12 genome sequencing.</title>
        <authorList>
            <person name="Wang Z.-S."/>
        </authorList>
    </citation>
    <scope>NUCLEOTIDE SEQUENCE [LARGE SCALE GENOMIC DNA]</scope>
    <source>
        <strain evidence="6 7">NEAU-A12</strain>
    </source>
</reference>
<protein>
    <submittedName>
        <fullName evidence="6">YhgE/Pip domain-containing protein</fullName>
    </submittedName>
</protein>
<keyword evidence="3 5" id="KW-1133">Transmembrane helix</keyword>
<feature type="transmembrane region" description="Helical" evidence="5">
    <location>
        <begin position="603"/>
        <end position="623"/>
    </location>
</feature>
<accession>A0ABT6WRH6</accession>
<comment type="caution">
    <text evidence="6">The sequence shown here is derived from an EMBL/GenBank/DDBJ whole genome shotgun (WGS) entry which is preliminary data.</text>
</comment>
<sequence length="743" mass="73591">MKIRRRLPHLGILLVPVLIAVALIAAFDRPADRLATVTAAVVNSDEPVQRDGQTVPLGRELAGRLVNDDGDNYTWVLTDAADAAEGLRTGGYAVAVTIPANFSAAAVSSGGDTPSQAEQARIDVTTSRAAAGVDPIVARMLTDAAVTTLNRTVVETYLDNVYVGFTTMHGQLGKAADGAGDLSDGAGKLADGSGRLVVGLNRLADGSADLATGLDRLATGGDDLADGVADLGDGAGDMATATRKLHDGATTLAEGTAGLATGTKQLATGTGQLSDGLGALAGSTAGLPQQTRALADGARQVADGNKQLADTVVPLADKAVSGIDALPDLTAEAARARALADQCETPADLCDQLRALADRIVTEAGGAETAKDRLRGQVVGVRDGITTLADGSRQVADGAAALAGQTPRLVTAIGQADTAARQLATGANQAATGAAGVDKGAQRLATGSGRLAGGASRLATGAGRAATGAEKLADGTADAAAGAGRLTGGAREAGDAGQQLADGSGKLAEGAGALSTSLGDGRDQVPTYTDAEREHLKTVAATPVAGDVHGIGGTGGLIAGAVIAIALWIGAMLIFLITPAAGRDPLAWHGATWRLAAVNARRPLLLAGAQAVLVTAAAGALLTPGPVELAALLLVDLLVSVTFLLVNQAIAVAFGNSGRILAVIVPVVVLAAAIVSGVPAWVTTLDGILPGHGPVLAIRAVTADAGLGPAGIAHTLAWLAVGAVGYLLATAHRRTTGPRIHGA</sequence>
<evidence type="ECO:0000313" key="7">
    <source>
        <dbReference type="Proteomes" id="UP001241758"/>
    </source>
</evidence>
<dbReference type="PANTHER" id="PTHR43077">
    <property type="entry name" value="TRANSPORT PERMEASE YVFS-RELATED"/>
    <property type="match status" value="1"/>
</dbReference>
<keyword evidence="4 5" id="KW-0472">Membrane</keyword>
<feature type="transmembrane region" description="Helical" evidence="5">
    <location>
        <begin position="660"/>
        <end position="682"/>
    </location>
</feature>
<dbReference type="SUPFAM" id="SSF58104">
    <property type="entry name" value="Methyl-accepting chemotaxis protein (MCP) signaling domain"/>
    <property type="match status" value="1"/>
</dbReference>
<evidence type="ECO:0000256" key="3">
    <source>
        <dbReference type="ARBA" id="ARBA00022989"/>
    </source>
</evidence>
<feature type="transmembrane region" description="Helical" evidence="5">
    <location>
        <begin position="557"/>
        <end position="582"/>
    </location>
</feature>
<dbReference type="InterPro" id="IPR017500">
    <property type="entry name" value="Phage_infect_YhgE_N"/>
</dbReference>
<gene>
    <name evidence="6" type="ORF">QLQ12_27385</name>
</gene>
<evidence type="ECO:0000313" key="6">
    <source>
        <dbReference type="EMBL" id="MDI6102347.1"/>
    </source>
</evidence>
<keyword evidence="7" id="KW-1185">Reference proteome</keyword>